<evidence type="ECO:0000313" key="1">
    <source>
        <dbReference type="EMBL" id="KAI8657146.1"/>
    </source>
</evidence>
<proteinExistence type="predicted"/>
<dbReference type="EMBL" id="CM046511">
    <property type="protein sequence ID" value="KAI8657146.1"/>
    <property type="molecule type" value="Genomic_DNA"/>
</dbReference>
<dbReference type="Proteomes" id="UP001065298">
    <property type="component" value="Chromosome 9"/>
</dbReference>
<comment type="caution">
    <text evidence="1">The sequence shown here is derived from an EMBL/GenBank/DDBJ whole genome shotgun (WGS) entry which is preliminary data.</text>
</comment>
<reference evidence="1" key="1">
    <citation type="submission" date="2022-06" db="EMBL/GenBank/DDBJ databases">
        <title>Fusarium solani species complex genomes reveal bases of compartmentalisation and animal pathogenesis.</title>
        <authorList>
            <person name="Tsai I.J."/>
        </authorList>
    </citation>
    <scope>NUCLEOTIDE SEQUENCE</scope>
    <source>
        <strain evidence="1">Fu6.1</strain>
    </source>
</reference>
<keyword evidence="2" id="KW-1185">Reference proteome</keyword>
<name>A0ACC0QKI5_9HYPO</name>
<gene>
    <name evidence="1" type="ORF">NCS57_01092200</name>
</gene>
<protein>
    <submittedName>
        <fullName evidence="1">Uncharacterized protein</fullName>
    </submittedName>
</protein>
<evidence type="ECO:0000313" key="2">
    <source>
        <dbReference type="Proteomes" id="UP001065298"/>
    </source>
</evidence>
<accession>A0ACC0QKI5</accession>
<organism evidence="1 2">
    <name type="scientific">Fusarium keratoplasticum</name>
    <dbReference type="NCBI Taxonomy" id="1328300"/>
    <lineage>
        <taxon>Eukaryota</taxon>
        <taxon>Fungi</taxon>
        <taxon>Dikarya</taxon>
        <taxon>Ascomycota</taxon>
        <taxon>Pezizomycotina</taxon>
        <taxon>Sordariomycetes</taxon>
        <taxon>Hypocreomycetidae</taxon>
        <taxon>Hypocreales</taxon>
        <taxon>Nectriaceae</taxon>
        <taxon>Fusarium</taxon>
        <taxon>Fusarium solani species complex</taxon>
    </lineage>
</organism>
<sequence length="162" mass="18520">MESLEPKAEYGRIAFDIFALEEYFLLEDAALYDAGPDYDRDHILRTIVTRLPSLGDFYPYPHKIERKGRALEELKGEEGEVSNYRLVAASCRAEALLFVLDAEAIRENLVKLMWLNAHGNRIWNNKIDLSAMEGMRATFSDGYTLLEATETHCVIGNEEDEQ</sequence>